<reference evidence="2 3" key="1">
    <citation type="submission" date="2016-03" db="EMBL/GenBank/DDBJ databases">
        <title>Deep-sea bacteria in the southern Pacific.</title>
        <authorList>
            <person name="Tang K."/>
        </authorList>
    </citation>
    <scope>NUCLEOTIDE SEQUENCE [LARGE SCALE GENOMIC DNA]</scope>
    <source>
        <strain evidence="2 3">JLT2016</strain>
    </source>
</reference>
<keyword evidence="1" id="KW-0732">Signal</keyword>
<feature type="signal peptide" evidence="1">
    <location>
        <begin position="1"/>
        <end position="22"/>
    </location>
</feature>
<organism evidence="2 3">
    <name type="scientific">Salipiger profundus</name>
    <dbReference type="NCBI Taxonomy" id="1229727"/>
    <lineage>
        <taxon>Bacteria</taxon>
        <taxon>Pseudomonadati</taxon>
        <taxon>Pseudomonadota</taxon>
        <taxon>Alphaproteobacteria</taxon>
        <taxon>Rhodobacterales</taxon>
        <taxon>Roseobacteraceae</taxon>
        <taxon>Salipiger</taxon>
    </lineage>
</organism>
<dbReference type="KEGG" id="tpro:Ga0080559_TMP2534"/>
<evidence type="ECO:0008006" key="4">
    <source>
        <dbReference type="Google" id="ProtNLM"/>
    </source>
</evidence>
<gene>
    <name evidence="2" type="ORF">Ga0080559_TMP2534</name>
</gene>
<keyword evidence="3" id="KW-1185">Reference proteome</keyword>
<dbReference type="AlphaFoldDB" id="A0A1U7D5I1"/>
<dbReference type="EMBL" id="CP014796">
    <property type="protein sequence ID" value="APX23330.1"/>
    <property type="molecule type" value="Genomic_DNA"/>
</dbReference>
<sequence length="126" mass="13464" precursor="true">MPIRIPVALLLTAALIACQPTATPVATALPADLEGLPLSPTMAREIRTELASLDSAEAKRLCTEDEIAFVRASAILMAVYLGEDETAPWSPRQTAKVEGLRARWQALGGDARDVSAKCHQLPSMVL</sequence>
<dbReference type="Proteomes" id="UP000186559">
    <property type="component" value="Chromosome"/>
</dbReference>
<dbReference type="RefSeq" id="WP_076623421.1">
    <property type="nucleotide sequence ID" value="NZ_BMEW01000013.1"/>
</dbReference>
<evidence type="ECO:0000313" key="2">
    <source>
        <dbReference type="EMBL" id="APX23330.1"/>
    </source>
</evidence>
<dbReference type="OrthoDB" id="9963007at2"/>
<evidence type="ECO:0000313" key="3">
    <source>
        <dbReference type="Proteomes" id="UP000186559"/>
    </source>
</evidence>
<protein>
    <recommendedName>
        <fullName evidence="4">Lipoprotein</fullName>
    </recommendedName>
</protein>
<proteinExistence type="predicted"/>
<feature type="chain" id="PRO_5010558314" description="Lipoprotein" evidence="1">
    <location>
        <begin position="23"/>
        <end position="126"/>
    </location>
</feature>
<dbReference type="STRING" id="1229727.Ga0080559_TMP2534"/>
<accession>A0A1U7D5I1</accession>
<evidence type="ECO:0000256" key="1">
    <source>
        <dbReference type="SAM" id="SignalP"/>
    </source>
</evidence>
<dbReference type="PROSITE" id="PS51257">
    <property type="entry name" value="PROKAR_LIPOPROTEIN"/>
    <property type="match status" value="1"/>
</dbReference>
<name>A0A1U7D5I1_9RHOB</name>